<evidence type="ECO:0000313" key="2">
    <source>
        <dbReference type="EMBL" id="KAJ8448808.1"/>
    </source>
</evidence>
<sequence length="295" mass="32897">MVNTGLPSSDETNSADSPLIYFKMSHHILRSNDFRSPSIDPVRRDVSLVSSGVYGLDDLSGYGVRIEPVPHGLAAGISTRSYPSSLEDPIVTSETQDLCARISPMPAINPDLLYERPPSQRRVDGLPVSPGESNILFVDGLPTDCTRREVGRILCVTLQNCICCYIFYIFRPFIGFKDIKVIHKVPRRVSANAEVNCLMLLLLQPLDLTMWSEGCCTLVLLAVGLDHLLVWSGDKAMVLCFVEFNDSKCALTAMNALQGYKFDDKKPNSPVLRIHFVHFPFRLPSEHDDQRLGTR</sequence>
<evidence type="ECO:0008006" key="4">
    <source>
        <dbReference type="Google" id="ProtNLM"/>
    </source>
</evidence>
<gene>
    <name evidence="2" type="ORF">Cgig2_011429</name>
</gene>
<dbReference type="SUPFAM" id="SSF54928">
    <property type="entry name" value="RNA-binding domain, RBD"/>
    <property type="match status" value="1"/>
</dbReference>
<keyword evidence="1" id="KW-0694">RNA-binding</keyword>
<dbReference type="OrthoDB" id="431169at2759"/>
<dbReference type="InterPro" id="IPR035979">
    <property type="entry name" value="RBD_domain_sf"/>
</dbReference>
<keyword evidence="3" id="KW-1185">Reference proteome</keyword>
<dbReference type="AlphaFoldDB" id="A0A9Q1KSJ6"/>
<dbReference type="EMBL" id="JAKOGI010000027">
    <property type="protein sequence ID" value="KAJ8448808.1"/>
    <property type="molecule type" value="Genomic_DNA"/>
</dbReference>
<dbReference type="Proteomes" id="UP001153076">
    <property type="component" value="Unassembled WGS sequence"/>
</dbReference>
<dbReference type="InterPro" id="IPR012677">
    <property type="entry name" value="Nucleotide-bd_a/b_plait_sf"/>
</dbReference>
<proteinExistence type="predicted"/>
<reference evidence="2" key="1">
    <citation type="submission" date="2022-04" db="EMBL/GenBank/DDBJ databases">
        <title>Carnegiea gigantea Genome sequencing and assembly v2.</title>
        <authorList>
            <person name="Copetti D."/>
            <person name="Sanderson M.J."/>
            <person name="Burquez A."/>
            <person name="Wojciechowski M.F."/>
        </authorList>
    </citation>
    <scope>NUCLEOTIDE SEQUENCE</scope>
    <source>
        <strain evidence="2">SGP5-SGP5p</strain>
        <tissue evidence="2">Aerial part</tissue>
    </source>
</reference>
<organism evidence="2 3">
    <name type="scientific">Carnegiea gigantea</name>
    <dbReference type="NCBI Taxonomy" id="171969"/>
    <lineage>
        <taxon>Eukaryota</taxon>
        <taxon>Viridiplantae</taxon>
        <taxon>Streptophyta</taxon>
        <taxon>Embryophyta</taxon>
        <taxon>Tracheophyta</taxon>
        <taxon>Spermatophyta</taxon>
        <taxon>Magnoliopsida</taxon>
        <taxon>eudicotyledons</taxon>
        <taxon>Gunneridae</taxon>
        <taxon>Pentapetalae</taxon>
        <taxon>Caryophyllales</taxon>
        <taxon>Cactineae</taxon>
        <taxon>Cactaceae</taxon>
        <taxon>Cactoideae</taxon>
        <taxon>Echinocereeae</taxon>
        <taxon>Carnegiea</taxon>
    </lineage>
</organism>
<evidence type="ECO:0000256" key="1">
    <source>
        <dbReference type="ARBA" id="ARBA00022884"/>
    </source>
</evidence>
<accession>A0A9Q1KSJ6</accession>
<protein>
    <recommendedName>
        <fullName evidence="4">RRM domain-containing protein</fullName>
    </recommendedName>
</protein>
<evidence type="ECO:0000313" key="3">
    <source>
        <dbReference type="Proteomes" id="UP001153076"/>
    </source>
</evidence>
<comment type="caution">
    <text evidence="2">The sequence shown here is derived from an EMBL/GenBank/DDBJ whole genome shotgun (WGS) entry which is preliminary data.</text>
</comment>
<dbReference type="Gene3D" id="3.30.70.330">
    <property type="match status" value="1"/>
</dbReference>
<name>A0A9Q1KSJ6_9CARY</name>
<dbReference type="GO" id="GO:0003723">
    <property type="term" value="F:RNA binding"/>
    <property type="evidence" value="ECO:0007669"/>
    <property type="project" value="UniProtKB-KW"/>
</dbReference>
<dbReference type="PANTHER" id="PTHR10501">
    <property type="entry name" value="U1 SMALL NUCLEAR RIBONUCLEOPROTEIN A/U2 SMALL NUCLEAR RIBONUCLEOPROTEIN B"/>
    <property type="match status" value="1"/>
</dbReference>